<evidence type="ECO:0000256" key="8">
    <source>
        <dbReference type="SAM" id="Phobius"/>
    </source>
</evidence>
<feature type="transmembrane region" description="Helical" evidence="8">
    <location>
        <begin position="421"/>
        <end position="439"/>
    </location>
</feature>
<dbReference type="InterPro" id="IPR052192">
    <property type="entry name" value="Insect_Ionotropic_Sensory_Rcpt"/>
</dbReference>
<dbReference type="PANTHER" id="PTHR42643">
    <property type="entry name" value="IONOTROPIC RECEPTOR 20A-RELATED"/>
    <property type="match status" value="1"/>
</dbReference>
<evidence type="ECO:0000256" key="5">
    <source>
        <dbReference type="ARBA" id="ARBA00023136"/>
    </source>
</evidence>
<keyword evidence="10" id="KW-1185">Reference proteome</keyword>
<keyword evidence="7" id="KW-0325">Glycoprotein</keyword>
<reference evidence="9 10" key="1">
    <citation type="submission" date="2024-08" db="EMBL/GenBank/DDBJ databases">
        <authorList>
            <person name="Cucini C."/>
            <person name="Frati F."/>
        </authorList>
    </citation>
    <scope>NUCLEOTIDE SEQUENCE [LARGE SCALE GENOMIC DNA]</scope>
</reference>
<dbReference type="PANTHER" id="PTHR42643:SF24">
    <property type="entry name" value="IONOTROPIC RECEPTOR 60A"/>
    <property type="match status" value="1"/>
</dbReference>
<dbReference type="Proteomes" id="UP001642540">
    <property type="component" value="Unassembled WGS sequence"/>
</dbReference>
<evidence type="ECO:0000256" key="1">
    <source>
        <dbReference type="ARBA" id="ARBA00004651"/>
    </source>
</evidence>
<evidence type="ECO:0000313" key="9">
    <source>
        <dbReference type="EMBL" id="CAL8072913.1"/>
    </source>
</evidence>
<evidence type="ECO:0000256" key="4">
    <source>
        <dbReference type="ARBA" id="ARBA00022989"/>
    </source>
</evidence>
<protein>
    <recommendedName>
        <fullName evidence="11">Ionotropic glutamate receptor L-glutamate and glycine-binding domain-containing protein</fullName>
    </recommendedName>
</protein>
<dbReference type="Gene3D" id="3.40.190.10">
    <property type="entry name" value="Periplasmic binding protein-like II"/>
    <property type="match status" value="1"/>
</dbReference>
<keyword evidence="4 8" id="KW-1133">Transmembrane helix</keyword>
<keyword evidence="2" id="KW-1003">Cell membrane</keyword>
<organism evidence="9 10">
    <name type="scientific">Orchesella dallaii</name>
    <dbReference type="NCBI Taxonomy" id="48710"/>
    <lineage>
        <taxon>Eukaryota</taxon>
        <taxon>Metazoa</taxon>
        <taxon>Ecdysozoa</taxon>
        <taxon>Arthropoda</taxon>
        <taxon>Hexapoda</taxon>
        <taxon>Collembola</taxon>
        <taxon>Entomobryomorpha</taxon>
        <taxon>Entomobryoidea</taxon>
        <taxon>Orchesellidae</taxon>
        <taxon>Orchesellinae</taxon>
        <taxon>Orchesella</taxon>
    </lineage>
</organism>
<evidence type="ECO:0000256" key="3">
    <source>
        <dbReference type="ARBA" id="ARBA00022692"/>
    </source>
</evidence>
<evidence type="ECO:0000256" key="6">
    <source>
        <dbReference type="ARBA" id="ARBA00023170"/>
    </source>
</evidence>
<evidence type="ECO:0000256" key="7">
    <source>
        <dbReference type="ARBA" id="ARBA00023180"/>
    </source>
</evidence>
<comment type="caution">
    <text evidence="9">The sequence shown here is derived from an EMBL/GenBank/DDBJ whole genome shotgun (WGS) entry which is preliminary data.</text>
</comment>
<dbReference type="EMBL" id="CAXLJM020000007">
    <property type="protein sequence ID" value="CAL8072913.1"/>
    <property type="molecule type" value="Genomic_DNA"/>
</dbReference>
<keyword evidence="5 8" id="KW-0472">Membrane</keyword>
<dbReference type="Gene3D" id="1.10.287.70">
    <property type="match status" value="1"/>
</dbReference>
<sequence length="481" mass="55523">MCPALDKRRQAAVFIFRLEASKTPRRESHQKNIRKAENFIFHSQEFIHKLLYTHFKNCELLHIAQNHSTPEYSHQYLEKFTFSSGNFIATFSSNVTYNRSQDVHRFNTVACSIALIFVSEYSVELSKWLFETITPTYSPIIRKDEDHFIFVSFSATASDQVLMSPQFGNKIRYKISLTPETDESKTYSGMLVKTVNLYGKPKGQPVLKELVRLDAKATSIQYSKFQNTQDIFPDTTRSFNGKVFRVSNPRSKTYFDVEIRDGKYYGKRGLYKIWLDVMMERYNFSVDVCESSLSGGSGKQLPNGTWGGTVGDVMYGVADMGAFVGHTFSRDKLIGYSATITYEWMFFITHKPKTYYTSTAIFRPLSFVLWIGFFISLIFMGFTFKILLRDQWSFASMINFIVTSFLEQDADHYINLRSTSVRVLVTFWLIFSLIFSTAYRGKLVSLIAFPAMSWVPWTYEDLAYSNFRAGLHVVGKGKHKC</sequence>
<name>A0ABP1PRM8_9HEXA</name>
<dbReference type="SUPFAM" id="SSF53850">
    <property type="entry name" value="Periplasmic binding protein-like II"/>
    <property type="match status" value="1"/>
</dbReference>
<evidence type="ECO:0000313" key="10">
    <source>
        <dbReference type="Proteomes" id="UP001642540"/>
    </source>
</evidence>
<evidence type="ECO:0008006" key="11">
    <source>
        <dbReference type="Google" id="ProtNLM"/>
    </source>
</evidence>
<gene>
    <name evidence="9" type="ORF">ODALV1_LOCUS2394</name>
</gene>
<comment type="subcellular location">
    <subcellularLocation>
        <location evidence="1">Cell membrane</location>
        <topology evidence="1">Multi-pass membrane protein</topology>
    </subcellularLocation>
</comment>
<accession>A0ABP1PRM8</accession>
<proteinExistence type="predicted"/>
<evidence type="ECO:0000256" key="2">
    <source>
        <dbReference type="ARBA" id="ARBA00022475"/>
    </source>
</evidence>
<keyword evidence="6" id="KW-0675">Receptor</keyword>
<keyword evidence="3 8" id="KW-0812">Transmembrane</keyword>
<feature type="transmembrane region" description="Helical" evidence="8">
    <location>
        <begin position="367"/>
        <end position="388"/>
    </location>
</feature>